<feature type="region of interest" description="Disordered" evidence="1">
    <location>
        <begin position="71"/>
        <end position="149"/>
    </location>
</feature>
<protein>
    <submittedName>
        <fullName evidence="2">Uncharacterized protein</fullName>
    </submittedName>
</protein>
<dbReference type="Proteomes" id="UP000037136">
    <property type="component" value="Unassembled WGS sequence"/>
</dbReference>
<organism evidence="2 3">
    <name type="scientific">Ophiocordyceps unilateralis</name>
    <name type="common">Zombie-ant fungus</name>
    <name type="synonym">Torrubia unilateralis</name>
    <dbReference type="NCBI Taxonomy" id="268505"/>
    <lineage>
        <taxon>Eukaryota</taxon>
        <taxon>Fungi</taxon>
        <taxon>Dikarya</taxon>
        <taxon>Ascomycota</taxon>
        <taxon>Pezizomycotina</taxon>
        <taxon>Sordariomycetes</taxon>
        <taxon>Hypocreomycetidae</taxon>
        <taxon>Hypocreales</taxon>
        <taxon>Ophiocordycipitaceae</taxon>
        <taxon>Ophiocordyceps</taxon>
    </lineage>
</organism>
<evidence type="ECO:0000313" key="3">
    <source>
        <dbReference type="Proteomes" id="UP000037136"/>
    </source>
</evidence>
<feature type="compositionally biased region" description="Polar residues" evidence="1">
    <location>
        <begin position="115"/>
        <end position="124"/>
    </location>
</feature>
<comment type="caution">
    <text evidence="2">The sequence shown here is derived from an EMBL/GenBank/DDBJ whole genome shotgun (WGS) entry which is preliminary data.</text>
</comment>
<evidence type="ECO:0000313" key="2">
    <source>
        <dbReference type="EMBL" id="PFH55181.1"/>
    </source>
</evidence>
<reference evidence="2 3" key="2">
    <citation type="journal article" date="2017" name="Sci. Rep.">
        <title>Ant-infecting Ophiocordyceps genomes reveal a high diversity of potential behavioral manipulation genes and a possible major role for enterotoxins.</title>
        <authorList>
            <person name="de Bekker C."/>
            <person name="Ohm R.A."/>
            <person name="Evans H.C."/>
            <person name="Brachmann A."/>
            <person name="Hughes D.P."/>
        </authorList>
    </citation>
    <scope>NUCLEOTIDE SEQUENCE [LARGE SCALE GENOMIC DNA]</scope>
    <source>
        <strain evidence="2 3">SC16a</strain>
    </source>
</reference>
<keyword evidence="3" id="KW-1185">Reference proteome</keyword>
<proteinExistence type="predicted"/>
<name>A0A2A9P2I0_OPHUN</name>
<evidence type="ECO:0000256" key="1">
    <source>
        <dbReference type="SAM" id="MobiDB-lite"/>
    </source>
</evidence>
<reference evidence="2 3" key="1">
    <citation type="journal article" date="2015" name="BMC Genomics">
        <title>Gene expression during zombie ant biting behavior reflects the complexity underlying fungal parasitic behavioral manipulation.</title>
        <authorList>
            <person name="de Bekker C."/>
            <person name="Ohm R.A."/>
            <person name="Loreto R.G."/>
            <person name="Sebastian A."/>
            <person name="Albert I."/>
            <person name="Merrow M."/>
            <person name="Brachmann A."/>
            <person name="Hughes D.P."/>
        </authorList>
    </citation>
    <scope>NUCLEOTIDE SEQUENCE [LARGE SCALE GENOMIC DNA]</scope>
    <source>
        <strain evidence="2 3">SC16a</strain>
    </source>
</reference>
<feature type="compositionally biased region" description="Polar residues" evidence="1">
    <location>
        <begin position="73"/>
        <end position="82"/>
    </location>
</feature>
<dbReference type="EMBL" id="LAZP02001116">
    <property type="protein sequence ID" value="PFH55181.1"/>
    <property type="molecule type" value="Genomic_DNA"/>
</dbReference>
<dbReference type="AlphaFoldDB" id="A0A2A9P2I0"/>
<gene>
    <name evidence="2" type="ORF">XA68_10495</name>
</gene>
<sequence length="160" mass="17482">MGRTGAKARLQRRKMSLIVGPDGGSPIGRARQERLARNPVLEGGRPERMSLYAALARPFVVVVAFLRAEEEWPSSTHKSPFTASIHDSRSHDSGPTPMQDAGTRPGKPAERLIRVSTSAESGTMLSRRLSRQKRGGEWTSGQDIKPDLSPIPQMLLCVGK</sequence>
<accession>A0A2A9P2I0</accession>